<keyword evidence="4" id="KW-1185">Reference proteome</keyword>
<dbReference type="InterPro" id="IPR001789">
    <property type="entry name" value="Sig_transdc_resp-reg_receiver"/>
</dbReference>
<keyword evidence="1" id="KW-0597">Phosphoprotein</keyword>
<evidence type="ECO:0000259" key="2">
    <source>
        <dbReference type="PROSITE" id="PS50110"/>
    </source>
</evidence>
<dbReference type="SMART" id="SM00448">
    <property type="entry name" value="REC"/>
    <property type="match status" value="1"/>
</dbReference>
<feature type="modified residue" description="4-aspartylphosphate" evidence="1">
    <location>
        <position position="65"/>
    </location>
</feature>
<dbReference type="Pfam" id="PF00072">
    <property type="entry name" value="Response_reg"/>
    <property type="match status" value="1"/>
</dbReference>
<dbReference type="Gene3D" id="3.40.50.2300">
    <property type="match status" value="1"/>
</dbReference>
<dbReference type="PANTHER" id="PTHR44520:SF1">
    <property type="entry name" value="TWO-COMPONENT SYSTEM REGULATORY PROTEIN"/>
    <property type="match status" value="1"/>
</dbReference>
<evidence type="ECO:0000313" key="4">
    <source>
        <dbReference type="Proteomes" id="UP001064632"/>
    </source>
</evidence>
<dbReference type="InterPro" id="IPR052893">
    <property type="entry name" value="TCS_response_regulator"/>
</dbReference>
<evidence type="ECO:0000313" key="3">
    <source>
        <dbReference type="EMBL" id="UXI66648.1"/>
    </source>
</evidence>
<reference evidence="3" key="1">
    <citation type="submission" date="2022-09" db="EMBL/GenBank/DDBJ databases">
        <title>Tahibacter sp. nov., isolated from a fresh water.</title>
        <authorList>
            <person name="Baek J.H."/>
            <person name="Lee J.K."/>
            <person name="Kim J.M."/>
            <person name="Jeon C.O."/>
        </authorList>
    </citation>
    <scope>NUCLEOTIDE SEQUENCE</scope>
    <source>
        <strain evidence="3">W38</strain>
    </source>
</reference>
<gene>
    <name evidence="3" type="ORF">N4264_18085</name>
</gene>
<name>A0ABY6B9A9_9GAMM</name>
<dbReference type="SUPFAM" id="SSF52172">
    <property type="entry name" value="CheY-like"/>
    <property type="match status" value="1"/>
</dbReference>
<dbReference type="EMBL" id="CP104694">
    <property type="protein sequence ID" value="UXI66648.1"/>
    <property type="molecule type" value="Genomic_DNA"/>
</dbReference>
<dbReference type="InterPro" id="IPR011006">
    <property type="entry name" value="CheY-like_superfamily"/>
</dbReference>
<dbReference type="PANTHER" id="PTHR44520">
    <property type="entry name" value="RESPONSE REGULATOR RCP1-RELATED"/>
    <property type="match status" value="1"/>
</dbReference>
<accession>A0ABY6B9A9</accession>
<dbReference type="CDD" id="cd17557">
    <property type="entry name" value="REC_Rcp-like"/>
    <property type="match status" value="1"/>
</dbReference>
<sequence>MNAQAVILLVEDNPGDVELTQRALRHRGVAAHTTLVARDGQQALDLVQQVCSGSGSPRPDVVLLDLHLPKIDGLEVLQQWRTQDETRDLPVVVMVSNKEQRDDIRRDVVGANGVLLKPLNAADFIDLVRELGLTQLVAERPEA</sequence>
<organism evidence="3 4">
    <name type="scientific">Tahibacter amnicola</name>
    <dbReference type="NCBI Taxonomy" id="2976241"/>
    <lineage>
        <taxon>Bacteria</taxon>
        <taxon>Pseudomonadati</taxon>
        <taxon>Pseudomonadota</taxon>
        <taxon>Gammaproteobacteria</taxon>
        <taxon>Lysobacterales</taxon>
        <taxon>Rhodanobacteraceae</taxon>
        <taxon>Tahibacter</taxon>
    </lineage>
</organism>
<dbReference type="Proteomes" id="UP001064632">
    <property type="component" value="Chromosome"/>
</dbReference>
<protein>
    <submittedName>
        <fullName evidence="3">Response regulator</fullName>
    </submittedName>
</protein>
<dbReference type="PROSITE" id="PS50110">
    <property type="entry name" value="RESPONSE_REGULATORY"/>
    <property type="match status" value="1"/>
</dbReference>
<evidence type="ECO:0000256" key="1">
    <source>
        <dbReference type="PROSITE-ProRule" id="PRU00169"/>
    </source>
</evidence>
<dbReference type="RefSeq" id="WP_261693631.1">
    <property type="nucleotide sequence ID" value="NZ_CP104694.1"/>
</dbReference>
<proteinExistence type="predicted"/>
<feature type="domain" description="Response regulatory" evidence="2">
    <location>
        <begin position="6"/>
        <end position="132"/>
    </location>
</feature>